<dbReference type="PROSITE" id="PS51318">
    <property type="entry name" value="TAT"/>
    <property type="match status" value="1"/>
</dbReference>
<dbReference type="PRINTS" id="PR00162">
    <property type="entry name" value="RIESKE"/>
</dbReference>
<evidence type="ECO:0000259" key="11">
    <source>
        <dbReference type="PROSITE" id="PS51296"/>
    </source>
</evidence>
<dbReference type="InterPro" id="IPR017941">
    <property type="entry name" value="Rieske_2Fe-2S"/>
</dbReference>
<dbReference type="RefSeq" id="WP_225939549.1">
    <property type="nucleotide sequence ID" value="NZ_JADBEE010000001.1"/>
</dbReference>
<reference evidence="12 13" key="1">
    <citation type="submission" date="2020-10" db="EMBL/GenBank/DDBJ databases">
        <title>Sequencing the genomes of 1000 actinobacteria strains.</title>
        <authorList>
            <person name="Klenk H.-P."/>
        </authorList>
    </citation>
    <scope>NUCLEOTIDE SEQUENCE [LARGE SCALE GENOMIC DNA]</scope>
    <source>
        <strain evidence="12 13">DSM 15474</strain>
    </source>
</reference>
<keyword evidence="13" id="KW-1185">Reference proteome</keyword>
<evidence type="ECO:0000256" key="5">
    <source>
        <dbReference type="ARBA" id="ARBA00023004"/>
    </source>
</evidence>
<evidence type="ECO:0000256" key="10">
    <source>
        <dbReference type="SAM" id="MobiDB-lite"/>
    </source>
</evidence>
<evidence type="ECO:0000313" key="13">
    <source>
        <dbReference type="Proteomes" id="UP000636579"/>
    </source>
</evidence>
<dbReference type="NCBIfam" id="TIGR01409">
    <property type="entry name" value="TAT_signal_seq"/>
    <property type="match status" value="1"/>
</dbReference>
<keyword evidence="7" id="KW-1015">Disulfide bond</keyword>
<dbReference type="PANTHER" id="PTHR10134">
    <property type="entry name" value="CYTOCHROME B-C1 COMPLEX SUBUNIT RIESKE, MITOCHONDRIAL"/>
    <property type="match status" value="1"/>
</dbReference>
<dbReference type="PROSITE" id="PS51296">
    <property type="entry name" value="RIESKE"/>
    <property type="match status" value="1"/>
</dbReference>
<dbReference type="EMBL" id="JADBEE010000001">
    <property type="protein sequence ID" value="MBE1513488.1"/>
    <property type="molecule type" value="Genomic_DNA"/>
</dbReference>
<dbReference type="InterPro" id="IPR014349">
    <property type="entry name" value="Rieske_Fe-S_prot"/>
</dbReference>
<evidence type="ECO:0000256" key="3">
    <source>
        <dbReference type="ARBA" id="ARBA00022714"/>
    </source>
</evidence>
<protein>
    <recommendedName>
        <fullName evidence="2">Cytochrome bc1 complex Rieske iron-sulfur subunit</fullName>
    </recommendedName>
    <alternativeName>
        <fullName evidence="8">Cytochrome bc1 reductase complex subunit QcrA</fullName>
    </alternativeName>
</protein>
<keyword evidence="3" id="KW-0001">2Fe-2S</keyword>
<dbReference type="InterPro" id="IPR006311">
    <property type="entry name" value="TAT_signal"/>
</dbReference>
<evidence type="ECO:0000256" key="4">
    <source>
        <dbReference type="ARBA" id="ARBA00022723"/>
    </source>
</evidence>
<evidence type="ECO:0000256" key="1">
    <source>
        <dbReference type="ARBA" id="ARBA00002494"/>
    </source>
</evidence>
<comment type="cofactor">
    <cofactor evidence="9">
        <name>[2Fe-2S] cluster</name>
        <dbReference type="ChEBI" id="CHEBI:190135"/>
    </cofactor>
</comment>
<keyword evidence="4" id="KW-0479">Metal-binding</keyword>
<feature type="domain" description="Rieske" evidence="11">
    <location>
        <begin position="52"/>
        <end position="145"/>
    </location>
</feature>
<proteinExistence type="predicted"/>
<feature type="compositionally biased region" description="Low complexity" evidence="10">
    <location>
        <begin position="25"/>
        <end position="50"/>
    </location>
</feature>
<evidence type="ECO:0000256" key="2">
    <source>
        <dbReference type="ARBA" id="ARBA00015816"/>
    </source>
</evidence>
<gene>
    <name evidence="12" type="ORF">H4W26_000243</name>
</gene>
<evidence type="ECO:0000256" key="6">
    <source>
        <dbReference type="ARBA" id="ARBA00023014"/>
    </source>
</evidence>
<sequence length="147" mass="15091">MTQPPCGRRRFLHTSALGAAAGAAALSGCGSPESESASSPAAETPPSDAPWTDVLPAAELPTGTSREVAVGETQLLLHRSEEATVHAFSAVCTHQGCAVAAEQERYACPCHGSVFNLQTGAPEGGPARDPLPNYPAEISGDTVRVRI</sequence>
<evidence type="ECO:0000256" key="7">
    <source>
        <dbReference type="ARBA" id="ARBA00023157"/>
    </source>
</evidence>
<evidence type="ECO:0000256" key="8">
    <source>
        <dbReference type="ARBA" id="ARBA00029586"/>
    </source>
</evidence>
<feature type="region of interest" description="Disordered" evidence="10">
    <location>
        <begin position="25"/>
        <end position="66"/>
    </location>
</feature>
<comment type="function">
    <text evidence="1">Iron-sulfur subunit of the cytochrome bc1 complex, an essential component of the respiratory electron transport chain required for ATP synthesis. The bc1 complex catalyzes the oxidation of menaquinol and the reduction of cytochrome c in the respiratory chain. The bc1 complex operates through a Q-cycle mechanism that couples electron transfer to generation of the proton gradient that drives ATP synthesis.</text>
</comment>
<keyword evidence="6" id="KW-0411">Iron-sulfur</keyword>
<dbReference type="Gene3D" id="2.102.10.10">
    <property type="entry name" value="Rieske [2Fe-2S] iron-sulphur domain"/>
    <property type="match status" value="1"/>
</dbReference>
<dbReference type="InterPro" id="IPR036922">
    <property type="entry name" value="Rieske_2Fe-2S_sf"/>
</dbReference>
<name>A0ABR9J3A4_9MICC</name>
<dbReference type="InterPro" id="IPR005805">
    <property type="entry name" value="Rieske_Fe-S_prot_C"/>
</dbReference>
<dbReference type="SUPFAM" id="SSF50022">
    <property type="entry name" value="ISP domain"/>
    <property type="match status" value="1"/>
</dbReference>
<keyword evidence="5" id="KW-0408">Iron</keyword>
<comment type="caution">
    <text evidence="12">The sequence shown here is derived from an EMBL/GenBank/DDBJ whole genome shotgun (WGS) entry which is preliminary data.</text>
</comment>
<accession>A0ABR9J3A4</accession>
<evidence type="ECO:0000313" key="12">
    <source>
        <dbReference type="EMBL" id="MBE1513488.1"/>
    </source>
</evidence>
<dbReference type="Proteomes" id="UP000636579">
    <property type="component" value="Unassembled WGS sequence"/>
</dbReference>
<evidence type="ECO:0000256" key="9">
    <source>
        <dbReference type="ARBA" id="ARBA00034078"/>
    </source>
</evidence>
<organism evidence="12 13">
    <name type="scientific">Nesterenkonia halotolerans</name>
    <dbReference type="NCBI Taxonomy" id="225325"/>
    <lineage>
        <taxon>Bacteria</taxon>
        <taxon>Bacillati</taxon>
        <taxon>Actinomycetota</taxon>
        <taxon>Actinomycetes</taxon>
        <taxon>Micrococcales</taxon>
        <taxon>Micrococcaceae</taxon>
        <taxon>Nesterenkonia</taxon>
    </lineage>
</organism>
<dbReference type="Pfam" id="PF00355">
    <property type="entry name" value="Rieske"/>
    <property type="match status" value="1"/>
</dbReference>
<dbReference type="InterPro" id="IPR019546">
    <property type="entry name" value="TAT_signal_bac_arc"/>
</dbReference>
<dbReference type="CDD" id="cd03467">
    <property type="entry name" value="Rieske"/>
    <property type="match status" value="1"/>
</dbReference>